<proteinExistence type="predicted"/>
<evidence type="ECO:0000313" key="3">
    <source>
        <dbReference type="Proteomes" id="UP000219636"/>
    </source>
</evidence>
<dbReference type="Proteomes" id="UP000219636">
    <property type="component" value="Unassembled WGS sequence"/>
</dbReference>
<keyword evidence="3" id="KW-1185">Reference proteome</keyword>
<accession>A0A285SSJ8</accession>
<protein>
    <submittedName>
        <fullName evidence="2">Uncharacterized protein DUF4030</fullName>
    </submittedName>
</protein>
<reference evidence="3" key="1">
    <citation type="submission" date="2017-08" db="EMBL/GenBank/DDBJ databases">
        <authorList>
            <person name="Varghese N."/>
            <person name="Submissions S."/>
        </authorList>
    </citation>
    <scope>NUCLEOTIDE SEQUENCE [LARGE SCALE GENOMIC DNA]</scope>
    <source>
        <strain evidence="3">JC22</strain>
    </source>
</reference>
<gene>
    <name evidence="2" type="ORF">SAMN05880501_106147</name>
</gene>
<organism evidence="2 3">
    <name type="scientific">Ureibacillus xyleni</name>
    <dbReference type="NCBI Taxonomy" id="614648"/>
    <lineage>
        <taxon>Bacteria</taxon>
        <taxon>Bacillati</taxon>
        <taxon>Bacillota</taxon>
        <taxon>Bacilli</taxon>
        <taxon>Bacillales</taxon>
        <taxon>Caryophanaceae</taxon>
        <taxon>Ureibacillus</taxon>
    </lineage>
</organism>
<evidence type="ECO:0000313" key="2">
    <source>
        <dbReference type="EMBL" id="SOC11403.1"/>
    </source>
</evidence>
<dbReference type="AlphaFoldDB" id="A0A285SSJ8"/>
<keyword evidence="1" id="KW-0472">Membrane</keyword>
<name>A0A285SSJ8_9BACL</name>
<keyword evidence="1" id="KW-0812">Transmembrane</keyword>
<dbReference type="OrthoDB" id="2455196at2"/>
<sequence>MKDKWNYPEQRDLKFEQKHKEHVSKKVGEFHKIGKKGRNILFVKRMTLTAVSTIGLVGILIASTYVSPAMAKVVSNIPYIAEFINQQERTVDLYDTVIDVINKQEKKLLNLEISKQQINITLLGTDEEIQAMKEKVVTNVDTALQEKNLGNFSIDVKAGEEIPWPEDDPETKKMIKDSEALHDEIMALLNENHYEPAFPIEARVNNVENFIYVAVPNTESKERMEKLKELLKSASSKYGDDFKMRITRIDMKAREQELRWEKNGIVHYIGGALMENEDFNVTGYSYSFHPYPLMLKLKTSIKSTDPDVEELVEKIENEITQFIQSDERTKDIRNDPYDLIIMSKDKKRIN</sequence>
<dbReference type="EMBL" id="OBMQ01000006">
    <property type="protein sequence ID" value="SOC11403.1"/>
    <property type="molecule type" value="Genomic_DNA"/>
</dbReference>
<dbReference type="RefSeq" id="WP_097073645.1">
    <property type="nucleotide sequence ID" value="NZ_OBMQ01000006.1"/>
</dbReference>
<keyword evidence="1" id="KW-1133">Transmembrane helix</keyword>
<evidence type="ECO:0000256" key="1">
    <source>
        <dbReference type="SAM" id="Phobius"/>
    </source>
</evidence>
<feature type="transmembrane region" description="Helical" evidence="1">
    <location>
        <begin position="46"/>
        <end position="66"/>
    </location>
</feature>